<protein>
    <submittedName>
        <fullName evidence="2">DUF1146 domain-containing protein</fullName>
    </submittedName>
</protein>
<dbReference type="Proteomes" id="UP000425411">
    <property type="component" value="Chromosome"/>
</dbReference>
<keyword evidence="3" id="KW-1185">Reference proteome</keyword>
<gene>
    <name evidence="2" type="ORF">FOC49_06665</name>
</gene>
<organism evidence="2 3">
    <name type="scientific">Gemella morbillorum</name>
    <dbReference type="NCBI Taxonomy" id="29391"/>
    <lineage>
        <taxon>Bacteria</taxon>
        <taxon>Bacillati</taxon>
        <taxon>Bacillota</taxon>
        <taxon>Bacilli</taxon>
        <taxon>Bacillales</taxon>
        <taxon>Gemellaceae</taxon>
        <taxon>Gemella</taxon>
    </lineage>
</organism>
<keyword evidence="1" id="KW-0472">Membrane</keyword>
<dbReference type="Pfam" id="PF06612">
    <property type="entry name" value="DUF1146"/>
    <property type="match status" value="1"/>
</dbReference>
<evidence type="ECO:0000256" key="1">
    <source>
        <dbReference type="SAM" id="Phobius"/>
    </source>
</evidence>
<dbReference type="EMBL" id="CP046314">
    <property type="protein sequence ID" value="QGS09581.1"/>
    <property type="molecule type" value="Genomic_DNA"/>
</dbReference>
<dbReference type="RefSeq" id="WP_004632224.1">
    <property type="nucleotide sequence ID" value="NZ_CP046314.1"/>
</dbReference>
<keyword evidence="1" id="KW-0812">Transmembrane</keyword>
<evidence type="ECO:0000313" key="2">
    <source>
        <dbReference type="EMBL" id="QGS09581.1"/>
    </source>
</evidence>
<evidence type="ECO:0000313" key="3">
    <source>
        <dbReference type="Proteomes" id="UP000425411"/>
    </source>
</evidence>
<feature type="transmembrane region" description="Helical" evidence="1">
    <location>
        <begin position="6"/>
        <end position="25"/>
    </location>
</feature>
<reference evidence="2 3" key="1">
    <citation type="submission" date="2019-11" db="EMBL/GenBank/DDBJ databases">
        <title>FDA dAtabase for Regulatory Grade micrObial Sequences (FDA-ARGOS): Supporting development and validation of Infectious Disease Dx tests.</title>
        <authorList>
            <person name="Turner S."/>
            <person name="Byrd R."/>
            <person name="Tallon L."/>
            <person name="Sadzewicz L."/>
            <person name="Vavikolanu K."/>
            <person name="Mehta A."/>
            <person name="Aluvathingal J."/>
            <person name="Nadendla S."/>
            <person name="Myers T."/>
            <person name="Yan Y."/>
            <person name="Sichtig H."/>
        </authorList>
    </citation>
    <scope>NUCLEOTIDE SEQUENCE [LARGE SCALE GENOMIC DNA]</scope>
    <source>
        <strain evidence="2 3">FDAARGOS_741</strain>
    </source>
</reference>
<keyword evidence="1" id="KW-1133">Transmembrane helix</keyword>
<feature type="transmembrane region" description="Helical" evidence="1">
    <location>
        <begin position="37"/>
        <end position="60"/>
    </location>
</feature>
<name>A0AAP9KTM0_9BACL</name>
<dbReference type="InterPro" id="IPR009526">
    <property type="entry name" value="DUF1146"/>
</dbReference>
<proteinExistence type="predicted"/>
<accession>A0AAP9KTM0</accession>
<dbReference type="AlphaFoldDB" id="A0AAP9KTM0"/>
<sequence>MNIFKLTILFTMIIIANYSMLKIDFSKFFKRNSTREIKILVSLLSLVIGYISYMTIITIYELSLTLVK</sequence>